<dbReference type="RefSeq" id="WP_269603733.1">
    <property type="nucleotide sequence ID" value="NZ_JAPWIJ010000004.1"/>
</dbReference>
<evidence type="ECO:0000256" key="2">
    <source>
        <dbReference type="ARBA" id="ARBA00005871"/>
    </source>
</evidence>
<keyword evidence="6" id="KW-0479">Metal-binding</keyword>
<dbReference type="PANTHER" id="PTHR21240">
    <property type="entry name" value="2-AMINO-3-CARBOXYLMUCONATE-6-SEMIALDEHYDE DECARBOXYLASE"/>
    <property type="match status" value="1"/>
</dbReference>
<evidence type="ECO:0000256" key="1">
    <source>
        <dbReference type="ARBA" id="ARBA00005079"/>
    </source>
</evidence>
<keyword evidence="7" id="KW-0210">Decarboxylase</keyword>
<comment type="pathway">
    <text evidence="1">Secondary metabolite metabolism; quinolate metabolism.</text>
</comment>
<protein>
    <recommendedName>
        <fullName evidence="5">2-amino-3-carboxymuconate-6-semialdehyde decarboxylase</fullName>
        <ecNumber evidence="4">4.1.1.45</ecNumber>
    </recommendedName>
    <alternativeName>
        <fullName evidence="10">Picolinate carboxylase</fullName>
    </alternativeName>
</protein>
<evidence type="ECO:0000259" key="11">
    <source>
        <dbReference type="Pfam" id="PF04909"/>
    </source>
</evidence>
<dbReference type="InterPro" id="IPR032466">
    <property type="entry name" value="Metal_Hydrolase"/>
</dbReference>
<dbReference type="PANTHER" id="PTHR21240:SF27">
    <property type="entry name" value="2-AMINO-3-CARBOXYMUCONATE-6-SEMIALDEHYDE DECARBOXYLASE"/>
    <property type="match status" value="1"/>
</dbReference>
<organism evidence="12 13">
    <name type="scientific">Rhodococcus ruber</name>
    <dbReference type="NCBI Taxonomy" id="1830"/>
    <lineage>
        <taxon>Bacteria</taxon>
        <taxon>Bacillati</taxon>
        <taxon>Actinomycetota</taxon>
        <taxon>Actinomycetes</taxon>
        <taxon>Mycobacteriales</taxon>
        <taxon>Nocardiaceae</taxon>
        <taxon>Rhodococcus</taxon>
    </lineage>
</organism>
<reference evidence="12" key="1">
    <citation type="submission" date="2022-12" db="EMBL/GenBank/DDBJ databases">
        <authorList>
            <person name="Krivoruchko A.V."/>
            <person name="Elkin A."/>
        </authorList>
    </citation>
    <scope>NUCLEOTIDE SEQUENCE</scope>
    <source>
        <strain evidence="12">IEGM 1391</strain>
    </source>
</reference>
<dbReference type="SUPFAM" id="SSF51556">
    <property type="entry name" value="Metallo-dependent hydrolases"/>
    <property type="match status" value="1"/>
</dbReference>
<keyword evidence="8" id="KW-0862">Zinc</keyword>
<keyword evidence="9" id="KW-0456">Lyase</keyword>
<dbReference type="EC" id="4.1.1.45" evidence="4"/>
<dbReference type="Pfam" id="PF04909">
    <property type="entry name" value="Amidohydro_2"/>
    <property type="match status" value="1"/>
</dbReference>
<evidence type="ECO:0000256" key="7">
    <source>
        <dbReference type="ARBA" id="ARBA00022793"/>
    </source>
</evidence>
<evidence type="ECO:0000256" key="8">
    <source>
        <dbReference type="ARBA" id="ARBA00022833"/>
    </source>
</evidence>
<evidence type="ECO:0000313" key="12">
    <source>
        <dbReference type="EMBL" id="MCZ4518876.1"/>
    </source>
</evidence>
<dbReference type="Gene3D" id="3.20.20.140">
    <property type="entry name" value="Metal-dependent hydrolases"/>
    <property type="match status" value="1"/>
</dbReference>
<evidence type="ECO:0000256" key="10">
    <source>
        <dbReference type="ARBA" id="ARBA00031120"/>
    </source>
</evidence>
<proteinExistence type="inferred from homology"/>
<evidence type="ECO:0000256" key="4">
    <source>
        <dbReference type="ARBA" id="ARBA00012365"/>
    </source>
</evidence>
<name>A0ABT4MD21_9NOCA</name>
<accession>A0ABT4MD21</accession>
<keyword evidence="13" id="KW-1185">Reference proteome</keyword>
<comment type="caution">
    <text evidence="12">The sequence shown here is derived from an EMBL/GenBank/DDBJ whole genome shotgun (WGS) entry which is preliminary data.</text>
</comment>
<evidence type="ECO:0000256" key="6">
    <source>
        <dbReference type="ARBA" id="ARBA00022723"/>
    </source>
</evidence>
<dbReference type="EMBL" id="JAPWIJ010000004">
    <property type="protein sequence ID" value="MCZ4518876.1"/>
    <property type="molecule type" value="Genomic_DNA"/>
</dbReference>
<comment type="subunit">
    <text evidence="3">Monomer.</text>
</comment>
<evidence type="ECO:0000313" key="13">
    <source>
        <dbReference type="Proteomes" id="UP001081071"/>
    </source>
</evidence>
<evidence type="ECO:0000256" key="5">
    <source>
        <dbReference type="ARBA" id="ARBA00021214"/>
    </source>
</evidence>
<dbReference type="InterPro" id="IPR006680">
    <property type="entry name" value="Amidohydro-rel"/>
</dbReference>
<comment type="similarity">
    <text evidence="2">Belongs to the metallo-dependent hydrolases superfamily. ACMSD family.</text>
</comment>
<evidence type="ECO:0000256" key="9">
    <source>
        <dbReference type="ARBA" id="ARBA00023239"/>
    </source>
</evidence>
<dbReference type="Proteomes" id="UP001081071">
    <property type="component" value="Unassembled WGS sequence"/>
</dbReference>
<evidence type="ECO:0000256" key="3">
    <source>
        <dbReference type="ARBA" id="ARBA00011245"/>
    </source>
</evidence>
<sequence>MGQPDSTTAQPTVVDAHAHHFPASLDGFAPTSGEVLPSLVIDDERSGRIMIGDRVFRLVTSQLWSIEHRLQAMDDAGVSLQVVSPVPVMLTYGASPGAAQEYSAAVNDALAADVQGSSGRLLGLGTVPLQDVDIAVMELERVMGDLGLRGVEIGTRINDTELDDPSLTPFWEAVERLDAAVFIHPVGGGGGAVRRTGQLYDFGMGMLTDTSIAATGLVFGGVLEKFPRLRIGLAHGCGAFGWVYPRLRKAHEVWGAGPVEAMDERMRSLWVDTLVLDPEHLRLLVHRFGADKVMVGTDHPFFPDLFAAAGSFVRDAAHARILDHDVVEPILSGNAMGFLGLHAWPPAV</sequence>
<gene>
    <name evidence="12" type="ORF">O4220_10135</name>
</gene>
<feature type="domain" description="Amidohydrolase-related" evidence="11">
    <location>
        <begin position="14"/>
        <end position="341"/>
    </location>
</feature>
<dbReference type="InterPro" id="IPR032465">
    <property type="entry name" value="ACMSD"/>
</dbReference>